<protein>
    <submittedName>
        <fullName evidence="5">Aldehyde dehydrogenase family protein</fullName>
    </submittedName>
</protein>
<dbReference type="InterPro" id="IPR016163">
    <property type="entry name" value="Ald_DH_C"/>
</dbReference>
<gene>
    <name evidence="5" type="ORF">P1P91_13025</name>
</gene>
<dbReference type="PANTHER" id="PTHR42804:SF1">
    <property type="entry name" value="ALDEHYDE DEHYDROGENASE-RELATED"/>
    <property type="match status" value="1"/>
</dbReference>
<dbReference type="PANTHER" id="PTHR42804">
    <property type="entry name" value="ALDEHYDE DEHYDROGENASE"/>
    <property type="match status" value="1"/>
</dbReference>
<comment type="similarity">
    <text evidence="1">Belongs to the aldehyde dehydrogenase family.</text>
</comment>
<evidence type="ECO:0000313" key="5">
    <source>
        <dbReference type="EMBL" id="WNK19739.1"/>
    </source>
</evidence>
<keyword evidence="6" id="KW-1185">Reference proteome</keyword>
<proteinExistence type="inferred from homology"/>
<organism evidence="5 6">
    <name type="scientific">Halomonas piscis</name>
    <dbReference type="NCBI Taxonomy" id="3031727"/>
    <lineage>
        <taxon>Bacteria</taxon>
        <taxon>Pseudomonadati</taxon>
        <taxon>Pseudomonadota</taxon>
        <taxon>Gammaproteobacteria</taxon>
        <taxon>Oceanospirillales</taxon>
        <taxon>Halomonadaceae</taxon>
        <taxon>Halomonas</taxon>
    </lineage>
</organism>
<dbReference type="InterPro" id="IPR016161">
    <property type="entry name" value="Ald_DH/histidinol_DH"/>
</dbReference>
<dbReference type="RefSeq" id="WP_311883157.1">
    <property type="nucleotide sequence ID" value="NZ_CP119391.1"/>
</dbReference>
<evidence type="ECO:0000256" key="3">
    <source>
        <dbReference type="SAM" id="MobiDB-lite"/>
    </source>
</evidence>
<feature type="domain" description="Aldehyde dehydrogenase" evidence="4">
    <location>
        <begin position="2"/>
        <end position="113"/>
    </location>
</feature>
<dbReference type="Proteomes" id="UP001301869">
    <property type="component" value="Chromosome"/>
</dbReference>
<dbReference type="Gene3D" id="3.40.309.10">
    <property type="entry name" value="Aldehyde Dehydrogenase, Chain A, domain 2"/>
    <property type="match status" value="1"/>
</dbReference>
<dbReference type="Pfam" id="PF00171">
    <property type="entry name" value="Aldedh"/>
    <property type="match status" value="1"/>
</dbReference>
<keyword evidence="2" id="KW-0560">Oxidoreductase</keyword>
<sequence>MGGRTLEHGSGWFVEPTIYDSVTREMRLFREEVFGPLLAVTTFETEEEALSLANDTLYGLAASLYTSDVRRAQRMASGIRAGTVSVNGFSEGDITTPFGGYKLSGFGGRDNGLEPALFTKTLTGRREEAGWRRRSSGSASPTREAAE</sequence>
<dbReference type="InterPro" id="IPR016162">
    <property type="entry name" value="Ald_DH_N"/>
</dbReference>
<accession>A0ABY9YXY3</accession>
<evidence type="ECO:0000256" key="2">
    <source>
        <dbReference type="ARBA" id="ARBA00023002"/>
    </source>
</evidence>
<dbReference type="InterPro" id="IPR015590">
    <property type="entry name" value="Aldehyde_DH_dom"/>
</dbReference>
<name>A0ABY9YXY3_9GAMM</name>
<evidence type="ECO:0000256" key="1">
    <source>
        <dbReference type="ARBA" id="ARBA00009986"/>
    </source>
</evidence>
<evidence type="ECO:0000259" key="4">
    <source>
        <dbReference type="Pfam" id="PF00171"/>
    </source>
</evidence>
<evidence type="ECO:0000313" key="6">
    <source>
        <dbReference type="Proteomes" id="UP001301869"/>
    </source>
</evidence>
<dbReference type="EMBL" id="CP119391">
    <property type="protein sequence ID" value="WNK19739.1"/>
    <property type="molecule type" value="Genomic_DNA"/>
</dbReference>
<dbReference type="Gene3D" id="3.40.605.10">
    <property type="entry name" value="Aldehyde Dehydrogenase, Chain A, domain 1"/>
    <property type="match status" value="1"/>
</dbReference>
<reference evidence="5 6" key="1">
    <citation type="submission" date="2023-03" db="EMBL/GenBank/DDBJ databases">
        <title>Halomonas sp. nov., isolated from Korean tranditional fermented seafood 'Jeotgal'.</title>
        <authorList>
            <person name="Kim B."/>
            <person name="Shin N.-R."/>
        </authorList>
    </citation>
    <scope>NUCLEOTIDE SEQUENCE [LARGE SCALE GENOMIC DNA]</scope>
    <source>
        <strain evidence="5 6">SG2L-4</strain>
    </source>
</reference>
<feature type="region of interest" description="Disordered" evidence="3">
    <location>
        <begin position="124"/>
        <end position="147"/>
    </location>
</feature>
<dbReference type="SUPFAM" id="SSF53720">
    <property type="entry name" value="ALDH-like"/>
    <property type="match status" value="1"/>
</dbReference>